<feature type="transmembrane region" description="Helical" evidence="7">
    <location>
        <begin position="71"/>
        <end position="91"/>
    </location>
</feature>
<organism evidence="8">
    <name type="scientific">hydrothermal vent metagenome</name>
    <dbReference type="NCBI Taxonomy" id="652676"/>
    <lineage>
        <taxon>unclassified sequences</taxon>
        <taxon>metagenomes</taxon>
        <taxon>ecological metagenomes</taxon>
    </lineage>
</organism>
<dbReference type="Pfam" id="PF00953">
    <property type="entry name" value="Glycos_transf_4"/>
    <property type="match status" value="1"/>
</dbReference>
<feature type="transmembrane region" description="Helical" evidence="7">
    <location>
        <begin position="328"/>
        <end position="347"/>
    </location>
</feature>
<dbReference type="GO" id="GO:0044038">
    <property type="term" value="P:cell wall macromolecule biosynthetic process"/>
    <property type="evidence" value="ECO:0007669"/>
    <property type="project" value="TreeGrafter"/>
</dbReference>
<dbReference type="PANTHER" id="PTHR22926">
    <property type="entry name" value="PHOSPHO-N-ACETYLMURAMOYL-PENTAPEPTIDE-TRANSFERASE"/>
    <property type="match status" value="1"/>
</dbReference>
<sequence length="369" mass="40444">MKIVFVIVAFAISFFLALISIPPIIKVSNAKSLFALSGGRNVHTRAIPTLGGIAIFIGFMISTLIVADLSFLSEVKLLLVAVIMMFFIGLKDDILIMAAWKKLVVQVLAALLLIVLADIRFTSLHGILGIGKLNYVFSLGITLFIIIVIINAFNLIDGIDGLASGIAIQASTVLGIWFLISGHLNYSILSFALAGSLCAFFLYNVFGHKNKIFLGDTGALITGVIISVLIIKINEYNILHVGQFTSRVSPAISFAIIIAPLIDTLRVFTIRIIQKKSPFSPDKNHIHHHLLKLYNNHHLKATITIVLINSLFTAFAFWLAYIGVEINILFLTIFVLGIYIAYIPMLLNRSNAGYRLGPSLIKTLKGIIL</sequence>
<evidence type="ECO:0000256" key="6">
    <source>
        <dbReference type="ARBA" id="ARBA00023136"/>
    </source>
</evidence>
<dbReference type="GO" id="GO:0036380">
    <property type="term" value="F:UDP-N-acetylglucosamine-undecaprenyl-phosphate N-acetylglucosaminephosphotransferase activity"/>
    <property type="evidence" value="ECO:0007669"/>
    <property type="project" value="UniProtKB-EC"/>
</dbReference>
<reference evidence="8" key="1">
    <citation type="submission" date="2018-06" db="EMBL/GenBank/DDBJ databases">
        <authorList>
            <person name="Zhirakovskaya E."/>
        </authorList>
    </citation>
    <scope>NUCLEOTIDE SEQUENCE</scope>
</reference>
<evidence type="ECO:0000256" key="7">
    <source>
        <dbReference type="SAM" id="Phobius"/>
    </source>
</evidence>
<dbReference type="InterPro" id="IPR018480">
    <property type="entry name" value="PNAcMuramoyl-5peptid_Trfase_CS"/>
</dbReference>
<feature type="transmembrane region" description="Helical" evidence="7">
    <location>
        <begin position="6"/>
        <end position="25"/>
    </location>
</feature>
<feature type="transmembrane region" description="Helical" evidence="7">
    <location>
        <begin position="301"/>
        <end position="322"/>
    </location>
</feature>
<keyword evidence="3 8" id="KW-0808">Transferase</keyword>
<dbReference type="AlphaFoldDB" id="A0A3B0U271"/>
<gene>
    <name evidence="8" type="ORF">MNBD_BACTEROID01-1819</name>
</gene>
<evidence type="ECO:0000256" key="5">
    <source>
        <dbReference type="ARBA" id="ARBA00022989"/>
    </source>
</evidence>
<dbReference type="GO" id="GO:0009103">
    <property type="term" value="P:lipopolysaccharide biosynthetic process"/>
    <property type="evidence" value="ECO:0007669"/>
    <property type="project" value="TreeGrafter"/>
</dbReference>
<dbReference type="EC" id="2.7.8.33" evidence="8"/>
<dbReference type="GO" id="GO:0071555">
    <property type="term" value="P:cell wall organization"/>
    <property type="evidence" value="ECO:0007669"/>
    <property type="project" value="TreeGrafter"/>
</dbReference>
<dbReference type="CDD" id="cd06853">
    <property type="entry name" value="GT_WecA_like"/>
    <property type="match status" value="1"/>
</dbReference>
<evidence type="ECO:0000256" key="3">
    <source>
        <dbReference type="ARBA" id="ARBA00022679"/>
    </source>
</evidence>
<dbReference type="InterPro" id="IPR000715">
    <property type="entry name" value="Glycosyl_transferase_4"/>
</dbReference>
<name>A0A3B0U271_9ZZZZ</name>
<proteinExistence type="predicted"/>
<accession>A0A3B0U271</accession>
<feature type="transmembrane region" description="Helical" evidence="7">
    <location>
        <begin position="135"/>
        <end position="155"/>
    </location>
</feature>
<protein>
    <submittedName>
        <fullName evidence="8">Undecaprenyl-phosphate alpha-N-acetylglucosaminyl 1-phosphate transferase</fullName>
        <ecNumber evidence="8">2.7.8.33</ecNumber>
    </submittedName>
</protein>
<keyword evidence="5 7" id="KW-1133">Transmembrane helix</keyword>
<keyword evidence="6 7" id="KW-0472">Membrane</keyword>
<keyword evidence="4 7" id="KW-0812">Transmembrane</keyword>
<evidence type="ECO:0000256" key="1">
    <source>
        <dbReference type="ARBA" id="ARBA00004651"/>
    </source>
</evidence>
<comment type="subcellular location">
    <subcellularLocation>
        <location evidence="1">Cell membrane</location>
        <topology evidence="1">Multi-pass membrane protein</topology>
    </subcellularLocation>
</comment>
<evidence type="ECO:0000256" key="2">
    <source>
        <dbReference type="ARBA" id="ARBA00022475"/>
    </source>
</evidence>
<dbReference type="PROSITE" id="PS01348">
    <property type="entry name" value="MRAY_2"/>
    <property type="match status" value="1"/>
</dbReference>
<feature type="transmembrane region" description="Helical" evidence="7">
    <location>
        <begin position="251"/>
        <end position="273"/>
    </location>
</feature>
<dbReference type="PANTHER" id="PTHR22926:SF3">
    <property type="entry name" value="UNDECAPRENYL-PHOSPHATE ALPHA-N-ACETYLGLUCOSAMINYL 1-PHOSPHATE TRANSFERASE"/>
    <property type="match status" value="1"/>
</dbReference>
<dbReference type="EMBL" id="UOEP01000105">
    <property type="protein sequence ID" value="VAW19747.1"/>
    <property type="molecule type" value="Genomic_DNA"/>
</dbReference>
<dbReference type="GO" id="GO:0005886">
    <property type="term" value="C:plasma membrane"/>
    <property type="evidence" value="ECO:0007669"/>
    <property type="project" value="UniProtKB-SubCell"/>
</dbReference>
<keyword evidence="2" id="KW-1003">Cell membrane</keyword>
<evidence type="ECO:0000313" key="8">
    <source>
        <dbReference type="EMBL" id="VAW19747.1"/>
    </source>
</evidence>
<feature type="transmembrane region" description="Helical" evidence="7">
    <location>
        <begin position="46"/>
        <end position="65"/>
    </location>
</feature>
<feature type="transmembrane region" description="Helical" evidence="7">
    <location>
        <begin position="162"/>
        <end position="180"/>
    </location>
</feature>
<feature type="transmembrane region" description="Helical" evidence="7">
    <location>
        <begin position="103"/>
        <end position="123"/>
    </location>
</feature>
<feature type="transmembrane region" description="Helical" evidence="7">
    <location>
        <begin position="186"/>
        <end position="206"/>
    </location>
</feature>
<evidence type="ECO:0000256" key="4">
    <source>
        <dbReference type="ARBA" id="ARBA00022692"/>
    </source>
</evidence>
<feature type="transmembrane region" description="Helical" evidence="7">
    <location>
        <begin position="213"/>
        <end position="231"/>
    </location>
</feature>